<sequence>MKKLTIILLWIFSLISAQVGPAEELHRNPPRAWALTNATIHASPGKTIVNGTVVMRNGMITSVGSDVKIPKQATIRDMEGKHIYAGFIESWLDVNTIKKDTSLQAHWNSNMRAYLKAADLFHPKDKELRDLRALGFTTAHITPKGGIFQGQSALVQLGKTPKVLSENIAQVIEFASSGWGSREYPTSLLGVIAFIRQGFYDATWYEKTGNILAKYPDGNEPIQKDRSLEALSSGKGKKQPFVFRTNNELYIDRSENIADEFDLNFWIRGNGYEYRRIDQMPASFMIVPLNFPGKPDVADPYQALQYTTEQLKHWDMAPDNLAKLVAAGFQVALTGSDLKNKKDFQKNLSRSINRGLNESDALAALTTNPAQEFGQSKRLGKVAPGYIANLVITDDNYFSGESTVNAVWIDGNEYEIEPDPFVSIAGTWSLKERNNVWSLVLNKSAKGFSGEIKTENKSIKLNNVKVEQDRIGFSLKADTLLQKGVTRFQGTFTEKKAMGQSFYADGTSDNWSAVLETKKTPKKKKQKKEDPSNLDLVFPEGAYGLDEDVPNPKTILINDATVWTSGPKGILKEYDILIQDGKIKKIARNITLPRGNALVIDGAGKHVTPGLIDAHSHMAGESINEGFQNVTAEVRMRDVIDPNDVALYRGLAGGLTTINLLHGSANPIGGQNVVMKIRWGSFSDDLIFKEAPQGIKFALGENVKRERPYGRYPESRMGVEQVIRDAFSSASDYKQSMNIYNKDVRLQRSTIPPRRDLELDALVEIMEGERLVHSHSYRQDEILMLTRIAEDFGFTIGTFQHVLEGYKVAERLAEHGAGASTFSDWWAYKYEVVDAIPYNGTLMTNAGVTVSFNSDSDELARRMNLEAAKAVKYGGLDEAEALKLVTINPAKQLRIDKHVGSLEIGKDADFVIWSGHPLSTYSVCEQTWLDGKQYFSLEQDQYYRQRDAKLRNSIIQKILESPEDGEKAMRPIGRRGNRFHSCDALEAYLMEGEK</sequence>
<evidence type="ECO:0000313" key="2">
    <source>
        <dbReference type="EMBL" id="CUV10388.1"/>
    </source>
</evidence>
<dbReference type="PANTHER" id="PTHR43135">
    <property type="entry name" value="ALPHA-D-RIBOSE 1-METHYLPHOSPHONATE 5-TRIPHOSPHATE DIPHOSPHATASE"/>
    <property type="match status" value="1"/>
</dbReference>
<dbReference type="EMBL" id="FAXC01000411">
    <property type="protein sequence ID" value="CUV10388.1"/>
    <property type="molecule type" value="Genomic_DNA"/>
</dbReference>
<dbReference type="SUPFAM" id="SSF51556">
    <property type="entry name" value="Metallo-dependent hydrolases"/>
    <property type="match status" value="1"/>
</dbReference>
<dbReference type="InterPro" id="IPR006680">
    <property type="entry name" value="Amidohydro-rel"/>
</dbReference>
<dbReference type="InterPro" id="IPR032466">
    <property type="entry name" value="Metal_Hydrolase"/>
</dbReference>
<name>A0A160VHR7_9ZZZZ</name>
<dbReference type="AlphaFoldDB" id="A0A160VHR7"/>
<gene>
    <name evidence="2" type="ORF">MGWOODY_Mmi1970</name>
</gene>
<proteinExistence type="predicted"/>
<dbReference type="SUPFAM" id="SSF51338">
    <property type="entry name" value="Composite domain of metallo-dependent hydrolases"/>
    <property type="match status" value="2"/>
</dbReference>
<dbReference type="InterPro" id="IPR051781">
    <property type="entry name" value="Metallo-dep_Hydrolase"/>
</dbReference>
<dbReference type="Gene3D" id="3.20.20.140">
    <property type="entry name" value="Metal-dependent hydrolases"/>
    <property type="match status" value="2"/>
</dbReference>
<reference evidence="2" key="1">
    <citation type="submission" date="2015-10" db="EMBL/GenBank/DDBJ databases">
        <authorList>
            <person name="Gilbert D.G."/>
        </authorList>
    </citation>
    <scope>NUCLEOTIDE SEQUENCE</scope>
</reference>
<dbReference type="InterPro" id="IPR011059">
    <property type="entry name" value="Metal-dep_hydrolase_composite"/>
</dbReference>
<dbReference type="PANTHER" id="PTHR43135:SF3">
    <property type="entry name" value="ALPHA-D-RIBOSE 1-METHYLPHOSPHONATE 5-TRIPHOSPHATE DIPHOSPHATASE"/>
    <property type="match status" value="1"/>
</dbReference>
<organism evidence="2">
    <name type="scientific">hydrothermal vent metagenome</name>
    <dbReference type="NCBI Taxonomy" id="652676"/>
    <lineage>
        <taxon>unclassified sequences</taxon>
        <taxon>metagenomes</taxon>
        <taxon>ecological metagenomes</taxon>
    </lineage>
</organism>
<feature type="domain" description="Amidohydrolase-related" evidence="1">
    <location>
        <begin position="607"/>
        <end position="922"/>
    </location>
</feature>
<accession>A0A160VHR7</accession>
<dbReference type="Pfam" id="PF01979">
    <property type="entry name" value="Amidohydro_1"/>
    <property type="match status" value="2"/>
</dbReference>
<dbReference type="GO" id="GO:0016810">
    <property type="term" value="F:hydrolase activity, acting on carbon-nitrogen (but not peptide) bonds"/>
    <property type="evidence" value="ECO:0007669"/>
    <property type="project" value="InterPro"/>
</dbReference>
<protein>
    <submittedName>
        <fullName evidence="2">Secreted enzyme, contains two amidohydrolase related domains</fullName>
    </submittedName>
</protein>
<evidence type="ECO:0000259" key="1">
    <source>
        <dbReference type="Pfam" id="PF01979"/>
    </source>
</evidence>
<dbReference type="Gene3D" id="2.30.40.10">
    <property type="entry name" value="Urease, subunit C, domain 1"/>
    <property type="match status" value="1"/>
</dbReference>
<feature type="domain" description="Amidohydrolase-related" evidence="1">
    <location>
        <begin position="321"/>
        <end position="412"/>
    </location>
</feature>
<dbReference type="CDD" id="cd01309">
    <property type="entry name" value="Met_dep_hydrolase_C"/>
    <property type="match status" value="1"/>
</dbReference>
<keyword evidence="2" id="KW-0378">Hydrolase</keyword>